<name>A0A0F9A639_9ZZZZ</name>
<organism evidence="1">
    <name type="scientific">marine sediment metagenome</name>
    <dbReference type="NCBI Taxonomy" id="412755"/>
    <lineage>
        <taxon>unclassified sequences</taxon>
        <taxon>metagenomes</taxon>
        <taxon>ecological metagenomes</taxon>
    </lineage>
</organism>
<feature type="non-terminal residue" evidence="1">
    <location>
        <position position="36"/>
    </location>
</feature>
<protein>
    <submittedName>
        <fullName evidence="1">Uncharacterized protein</fullName>
    </submittedName>
</protein>
<dbReference type="EMBL" id="LAZR01056514">
    <property type="protein sequence ID" value="KKK74024.1"/>
    <property type="molecule type" value="Genomic_DNA"/>
</dbReference>
<proteinExistence type="predicted"/>
<accession>A0A0F9A639</accession>
<comment type="caution">
    <text evidence="1">The sequence shown here is derived from an EMBL/GenBank/DDBJ whole genome shotgun (WGS) entry which is preliminary data.</text>
</comment>
<dbReference type="AlphaFoldDB" id="A0A0F9A639"/>
<sequence>MARKVYKVSGGAQIVRPTNSRSSIIKTIIFETYEID</sequence>
<reference evidence="1" key="1">
    <citation type="journal article" date="2015" name="Nature">
        <title>Complex archaea that bridge the gap between prokaryotes and eukaryotes.</title>
        <authorList>
            <person name="Spang A."/>
            <person name="Saw J.H."/>
            <person name="Jorgensen S.L."/>
            <person name="Zaremba-Niedzwiedzka K."/>
            <person name="Martijn J."/>
            <person name="Lind A.E."/>
            <person name="van Eijk R."/>
            <person name="Schleper C."/>
            <person name="Guy L."/>
            <person name="Ettema T.J."/>
        </authorList>
    </citation>
    <scope>NUCLEOTIDE SEQUENCE</scope>
</reference>
<evidence type="ECO:0000313" key="1">
    <source>
        <dbReference type="EMBL" id="KKK74024.1"/>
    </source>
</evidence>
<gene>
    <name evidence="1" type="ORF">LCGC14_2887910</name>
</gene>